<comment type="caution">
    <text evidence="2">The sequence shown here is derived from an EMBL/GenBank/DDBJ whole genome shotgun (WGS) entry which is preliminary data.</text>
</comment>
<organism evidence="2 3">
    <name type="scientific">Aureobasidium vineae</name>
    <dbReference type="NCBI Taxonomy" id="2773715"/>
    <lineage>
        <taxon>Eukaryota</taxon>
        <taxon>Fungi</taxon>
        <taxon>Dikarya</taxon>
        <taxon>Ascomycota</taxon>
        <taxon>Pezizomycotina</taxon>
        <taxon>Dothideomycetes</taxon>
        <taxon>Dothideomycetidae</taxon>
        <taxon>Dothideales</taxon>
        <taxon>Saccotheciaceae</taxon>
        <taxon>Aureobasidium</taxon>
    </lineage>
</organism>
<evidence type="ECO:0000313" key="2">
    <source>
        <dbReference type="EMBL" id="CAD0090387.1"/>
    </source>
</evidence>
<proteinExistence type="predicted"/>
<accession>A0A9N8JSA2</accession>
<dbReference type="SUPFAM" id="SSF81383">
    <property type="entry name" value="F-box domain"/>
    <property type="match status" value="1"/>
</dbReference>
<gene>
    <name evidence="2" type="ORF">AWRI4619_LOCUS6282</name>
</gene>
<dbReference type="AlphaFoldDB" id="A0A9N8JSA2"/>
<dbReference type="Pfam" id="PF00646">
    <property type="entry name" value="F-box"/>
    <property type="match status" value="1"/>
</dbReference>
<dbReference type="InterPro" id="IPR036047">
    <property type="entry name" value="F-box-like_dom_sf"/>
</dbReference>
<name>A0A9N8JSA2_9PEZI</name>
<dbReference type="PROSITE" id="PS50181">
    <property type="entry name" value="FBOX"/>
    <property type="match status" value="1"/>
</dbReference>
<keyword evidence="3" id="KW-1185">Reference proteome</keyword>
<feature type="domain" description="F-box" evidence="1">
    <location>
        <begin position="17"/>
        <end position="66"/>
    </location>
</feature>
<evidence type="ECO:0000313" key="3">
    <source>
        <dbReference type="Proteomes" id="UP000716446"/>
    </source>
</evidence>
<evidence type="ECO:0000259" key="1">
    <source>
        <dbReference type="PROSITE" id="PS50181"/>
    </source>
</evidence>
<reference evidence="2" key="1">
    <citation type="submission" date="2020-06" db="EMBL/GenBank/DDBJ databases">
        <authorList>
            <person name="Onetto C."/>
        </authorList>
    </citation>
    <scope>NUCLEOTIDE SEQUENCE</scope>
</reference>
<dbReference type="EMBL" id="CAIJEN010000009">
    <property type="protein sequence ID" value="CAD0090387.1"/>
    <property type="molecule type" value="Genomic_DNA"/>
</dbReference>
<dbReference type="InterPro" id="IPR001810">
    <property type="entry name" value="F-box_dom"/>
</dbReference>
<protein>
    <recommendedName>
        <fullName evidence="1">F-box domain-containing protein</fullName>
    </recommendedName>
</protein>
<dbReference type="Proteomes" id="UP000716446">
    <property type="component" value="Unassembled WGS sequence"/>
</dbReference>
<sequence length="100" mass="11075">MPSADDLPQSDAATMIDPHIPHLPSEILCEIAGYVNDEDVLSLRLSAKIFQSITADRFATTFFEDRTYELSPKGLKALVKIITEHPVFAPHISITYTPSC</sequence>